<gene>
    <name evidence="5" type="ORF">M0813_25296</name>
</gene>
<feature type="domain" description="Carboxylesterase type B" evidence="4">
    <location>
        <begin position="26"/>
        <end position="519"/>
    </location>
</feature>
<dbReference type="EC" id="3.1.1.-" evidence="3"/>
<dbReference type="SUPFAM" id="SSF53474">
    <property type="entry name" value="alpha/beta-Hydrolases"/>
    <property type="match status" value="1"/>
</dbReference>
<dbReference type="InterPro" id="IPR002018">
    <property type="entry name" value="CarbesteraseB"/>
</dbReference>
<reference evidence="5" key="1">
    <citation type="submission" date="2022-08" db="EMBL/GenBank/DDBJ databases">
        <title>Novel sulfate-reducing endosymbionts in the free-living metamonad Anaeramoeba.</title>
        <authorList>
            <person name="Jerlstrom-Hultqvist J."/>
            <person name="Cepicka I."/>
            <person name="Gallot-Lavallee L."/>
            <person name="Salas-Leiva D."/>
            <person name="Curtis B.A."/>
            <person name="Zahonova K."/>
            <person name="Pipaliya S."/>
            <person name="Dacks J."/>
            <person name="Roger A.J."/>
        </authorList>
    </citation>
    <scope>NUCLEOTIDE SEQUENCE</scope>
    <source>
        <strain evidence="5">Schooner1</strain>
    </source>
</reference>
<sequence length="549" mass="62527">MRIIYLFTLLILSCYFVSINCSEFHYVETSKGKVLGKQTESNLVEYLGIRYAQPPTGAYRFQPPQDLETDSYPLQFDSVSGSQPGNDCPQPSQVDGKPYGDEDCLFLNVWTPAGVNNTSNLPVFFFIHGGGLFLGTGYDRRWGNPYRYASEHNIVAVTLNYRLGLLGFLALEALDHADQRGISGNYGFLDQLKALQWVQDNIKQFGGDPNQVTIGGQSAGGFSVLALTSSKLSEGLFQRGIAMSAAPGLFQTQKEASKDNLKAFVPNTACKGMAGNDLIKCLYQLDWEDFVTGLEECPDCGQPYWGFPKYPQVVKYPLAVVDGYFLENSFNKTFKNDLNQKVDLIISWLTEEIDLSPSKVILDYSKEQYQDLVTNYFDQFKKGLGSQVYNLYPFENYDNPQQGYDQISSEIAIGCQLISHVQSLAKNLEKHNKNVYMYISPQRPQYHYCSNQNYCARYAYHGFDQISSFNDSISIQLGDSDLQFGNNIRWFFADFIRNGYISDPAWMPYQYIQNITWLQYPEPELIPNPKIDKCNFWSQNGFDQWEYQL</sequence>
<dbReference type="PROSITE" id="PS00941">
    <property type="entry name" value="CARBOXYLESTERASE_B_2"/>
    <property type="match status" value="1"/>
</dbReference>
<evidence type="ECO:0000256" key="1">
    <source>
        <dbReference type="ARBA" id="ARBA00005964"/>
    </source>
</evidence>
<keyword evidence="3" id="KW-0732">Signal</keyword>
<accession>A0ABQ8Y3K1</accession>
<evidence type="ECO:0000313" key="6">
    <source>
        <dbReference type="Proteomes" id="UP001150062"/>
    </source>
</evidence>
<feature type="chain" id="PRO_5044962129" description="Carboxylic ester hydrolase" evidence="3">
    <location>
        <begin position="22"/>
        <end position="549"/>
    </location>
</feature>
<feature type="signal peptide" evidence="3">
    <location>
        <begin position="1"/>
        <end position="21"/>
    </location>
</feature>
<name>A0ABQ8Y3K1_9EUKA</name>
<comment type="caution">
    <text evidence="5">The sequence shown here is derived from an EMBL/GenBank/DDBJ whole genome shotgun (WGS) entry which is preliminary data.</text>
</comment>
<dbReference type="Gene3D" id="3.40.50.1820">
    <property type="entry name" value="alpha/beta hydrolase"/>
    <property type="match status" value="1"/>
</dbReference>
<dbReference type="PROSITE" id="PS00122">
    <property type="entry name" value="CARBOXYLESTERASE_B_1"/>
    <property type="match status" value="1"/>
</dbReference>
<keyword evidence="2 3" id="KW-0378">Hydrolase</keyword>
<dbReference type="InterPro" id="IPR029058">
    <property type="entry name" value="AB_hydrolase_fold"/>
</dbReference>
<dbReference type="InterPro" id="IPR019819">
    <property type="entry name" value="Carboxylesterase_B_CS"/>
</dbReference>
<organism evidence="5 6">
    <name type="scientific">Anaeramoeba flamelloides</name>
    <dbReference type="NCBI Taxonomy" id="1746091"/>
    <lineage>
        <taxon>Eukaryota</taxon>
        <taxon>Metamonada</taxon>
        <taxon>Anaeramoebidae</taxon>
        <taxon>Anaeramoeba</taxon>
    </lineage>
</organism>
<evidence type="ECO:0000256" key="3">
    <source>
        <dbReference type="RuleBase" id="RU361235"/>
    </source>
</evidence>
<evidence type="ECO:0000259" key="4">
    <source>
        <dbReference type="Pfam" id="PF00135"/>
    </source>
</evidence>
<keyword evidence="6" id="KW-1185">Reference proteome</keyword>
<dbReference type="PANTHER" id="PTHR11559">
    <property type="entry name" value="CARBOXYLESTERASE"/>
    <property type="match status" value="1"/>
</dbReference>
<proteinExistence type="inferred from homology"/>
<evidence type="ECO:0000256" key="2">
    <source>
        <dbReference type="ARBA" id="ARBA00022801"/>
    </source>
</evidence>
<dbReference type="EMBL" id="JAOAOG010000226">
    <property type="protein sequence ID" value="KAJ6239410.1"/>
    <property type="molecule type" value="Genomic_DNA"/>
</dbReference>
<dbReference type="Proteomes" id="UP001150062">
    <property type="component" value="Unassembled WGS sequence"/>
</dbReference>
<dbReference type="Pfam" id="PF00135">
    <property type="entry name" value="COesterase"/>
    <property type="match status" value="1"/>
</dbReference>
<dbReference type="InterPro" id="IPR050309">
    <property type="entry name" value="Type-B_Carboxylest/Lipase"/>
</dbReference>
<comment type="similarity">
    <text evidence="1 3">Belongs to the type-B carboxylesterase/lipase family.</text>
</comment>
<evidence type="ECO:0000313" key="5">
    <source>
        <dbReference type="EMBL" id="KAJ6239410.1"/>
    </source>
</evidence>
<protein>
    <recommendedName>
        <fullName evidence="3">Carboxylic ester hydrolase</fullName>
        <ecNumber evidence="3">3.1.1.-</ecNumber>
    </recommendedName>
</protein>
<dbReference type="InterPro" id="IPR019826">
    <property type="entry name" value="Carboxylesterase_B_AS"/>
</dbReference>